<accession>A0ABC8RZE1</accession>
<evidence type="ECO:0000256" key="6">
    <source>
        <dbReference type="SAM" id="MobiDB-lite"/>
    </source>
</evidence>
<dbReference type="PANTHER" id="PTHR31448">
    <property type="entry name" value="MYOSIN-BINDING PROTEIN 2"/>
    <property type="match status" value="1"/>
</dbReference>
<evidence type="ECO:0000256" key="1">
    <source>
        <dbReference type="ARBA" id="ARBA00004167"/>
    </source>
</evidence>
<gene>
    <name evidence="9" type="ORF">ILEXP_LOCUS18151</name>
</gene>
<dbReference type="EMBL" id="CAUOFW020001970">
    <property type="protein sequence ID" value="CAK9150038.1"/>
    <property type="molecule type" value="Genomic_DNA"/>
</dbReference>
<protein>
    <recommendedName>
        <fullName evidence="8">GTD-binding domain-containing protein</fullName>
    </recommendedName>
</protein>
<dbReference type="AlphaFoldDB" id="A0ABC8RZE1"/>
<dbReference type="Proteomes" id="UP001642360">
    <property type="component" value="Unassembled WGS sequence"/>
</dbReference>
<comment type="caution">
    <text evidence="9">The sequence shown here is derived from an EMBL/GenBank/DDBJ whole genome shotgun (WGS) entry which is preliminary data.</text>
</comment>
<keyword evidence="2 7" id="KW-0812">Transmembrane</keyword>
<proteinExistence type="predicted"/>
<dbReference type="GO" id="GO:0080115">
    <property type="term" value="F:myosin XI tail binding"/>
    <property type="evidence" value="ECO:0007669"/>
    <property type="project" value="UniProtKB-ARBA"/>
</dbReference>
<feature type="coiled-coil region" evidence="5">
    <location>
        <begin position="625"/>
        <end position="655"/>
    </location>
</feature>
<evidence type="ECO:0000256" key="7">
    <source>
        <dbReference type="SAM" id="Phobius"/>
    </source>
</evidence>
<evidence type="ECO:0000256" key="3">
    <source>
        <dbReference type="ARBA" id="ARBA00022989"/>
    </source>
</evidence>
<feature type="transmembrane region" description="Helical" evidence="7">
    <location>
        <begin position="21"/>
        <end position="45"/>
    </location>
</feature>
<keyword evidence="4 7" id="KW-0472">Membrane</keyword>
<name>A0ABC8RZE1_9AQUA</name>
<sequence>MAVSRISSVNRQRNPRKFMSLLSSAACEWLLIFLLFVDAAFSYLLTTFASYCELQTPCLLCSRLDHVFGNKNPGFYRNLFCSNHKTEISTLISCHLHGKLANVVEMCEECLVSFVMQNKSNPESYRLLVGKLGLDFERCGFESPFLKKNFTAGSLSKRNCSCCDKPWRTRSNAQGLLQLTPVGFGASKAIVKPPLPRLPGRSRLTRRDSLRRIREKFSGPLTPHCSGNTGVDSLSHVGYTELKITSDSESEVPFSDDDGSSVVREEFGHKEDLVVQPGPGSLSEARTEYVAPVKQAHQASNSGPSLLDLSVPIDASEPNHVNPLTSNVIGHGLGELNWEHPIPNPNSSALPELIWLDDVPPSSNTLGAPFGVLAEGSKHDIPLSHMSRLSALSELVSLYHVTPSSNGVELPLGISPQTGTSDIELPSTTTKIGADFSNDATPSMPDIHTTDVSKSAINHKTRNVRSLLADQLTVSDADEGEDLKFLPHTLNPNDMDSLLNNTSPRTYGHQDGLQKSDVSNSDGIQVLQRFTLSERNDSDCESVDGNSVCEIKGESVVDRLQRQVEHDRRCMRALYKELEEERSAAAVAANQAMAMITRLQEEKAVLHMESLQYLRMMEEQAEYDMEALEKANDLLGEKEKEMQDLEAELEFYRITFSHESAMETLHEETSNSRRENVTVETNGVHCNDNKGNIPCGSRSSKISEGSHKPINGKTSLLDFGDEKLYISQCLKKLERSLHQVSSNGESSDMPNGGYSEKMTDAVDNQGEFPIDKGTQINHQKKENGVSLQKAFSASNGNPSAKDSSVASVEDNHFVIEKNYLDSDRQTSFEHFGKLDLTAIENEILDLHDRLEAVEADRDFLEHAFNSLQNGNEGIQFIKEVAHQLQELRKFEFRRKCVSAL</sequence>
<dbReference type="InterPro" id="IPR039306">
    <property type="entry name" value="MYOB"/>
</dbReference>
<dbReference type="Pfam" id="PF04576">
    <property type="entry name" value="Zein-binding"/>
    <property type="match status" value="1"/>
</dbReference>
<comment type="subcellular location">
    <subcellularLocation>
        <location evidence="1">Membrane</location>
        <topology evidence="1">Single-pass membrane protein</topology>
    </subcellularLocation>
</comment>
<evidence type="ECO:0000313" key="10">
    <source>
        <dbReference type="Proteomes" id="UP001642360"/>
    </source>
</evidence>
<feature type="domain" description="GTD-binding" evidence="8">
    <location>
        <begin position="555"/>
        <end position="653"/>
    </location>
</feature>
<keyword evidence="5" id="KW-0175">Coiled coil</keyword>
<feature type="region of interest" description="Disordered" evidence="6">
    <location>
        <begin position="499"/>
        <end position="520"/>
    </location>
</feature>
<evidence type="ECO:0000259" key="8">
    <source>
        <dbReference type="PROSITE" id="PS51775"/>
    </source>
</evidence>
<organism evidence="9 10">
    <name type="scientific">Ilex paraguariensis</name>
    <name type="common">yerba mate</name>
    <dbReference type="NCBI Taxonomy" id="185542"/>
    <lineage>
        <taxon>Eukaryota</taxon>
        <taxon>Viridiplantae</taxon>
        <taxon>Streptophyta</taxon>
        <taxon>Embryophyta</taxon>
        <taxon>Tracheophyta</taxon>
        <taxon>Spermatophyta</taxon>
        <taxon>Magnoliopsida</taxon>
        <taxon>eudicotyledons</taxon>
        <taxon>Gunneridae</taxon>
        <taxon>Pentapetalae</taxon>
        <taxon>asterids</taxon>
        <taxon>campanulids</taxon>
        <taxon>Aquifoliales</taxon>
        <taxon>Aquifoliaceae</taxon>
        <taxon>Ilex</taxon>
    </lineage>
</organism>
<evidence type="ECO:0000256" key="5">
    <source>
        <dbReference type="SAM" id="Coils"/>
    </source>
</evidence>
<dbReference type="PANTHER" id="PTHR31448:SF39">
    <property type="entry name" value="MYOSIN-BINDING PROTEIN 4-RELATED"/>
    <property type="match status" value="1"/>
</dbReference>
<dbReference type="PROSITE" id="PS51775">
    <property type="entry name" value="GTD_BINDING"/>
    <property type="match status" value="1"/>
</dbReference>
<evidence type="ECO:0000256" key="2">
    <source>
        <dbReference type="ARBA" id="ARBA00022692"/>
    </source>
</evidence>
<dbReference type="InterPro" id="IPR007656">
    <property type="entry name" value="GTD-bd"/>
</dbReference>
<keyword evidence="10" id="KW-1185">Reference proteome</keyword>
<evidence type="ECO:0000313" key="9">
    <source>
        <dbReference type="EMBL" id="CAK9150038.1"/>
    </source>
</evidence>
<dbReference type="GO" id="GO:0016020">
    <property type="term" value="C:membrane"/>
    <property type="evidence" value="ECO:0007669"/>
    <property type="project" value="UniProtKB-SubCell"/>
</dbReference>
<keyword evidence="3 7" id="KW-1133">Transmembrane helix</keyword>
<reference evidence="9 10" key="1">
    <citation type="submission" date="2024-02" db="EMBL/GenBank/DDBJ databases">
        <authorList>
            <person name="Vignale AGUSTIN F."/>
            <person name="Sosa J E."/>
            <person name="Modenutti C."/>
        </authorList>
    </citation>
    <scope>NUCLEOTIDE SEQUENCE [LARGE SCALE GENOMIC DNA]</scope>
</reference>
<evidence type="ECO:0000256" key="4">
    <source>
        <dbReference type="ARBA" id="ARBA00023136"/>
    </source>
</evidence>